<sequence>MDKPIVVVGGGIAGLSVAGMLAGNGMRCIIVEREASLGGHVRDWACMATDKCLRCFCCSAEDLVGYARSSDKIDVRTGWELSSVSLSSGGPKQAVLKRIGSAEEKTEEAAALVIATGFEPYNPGEKILLGHGRLDGVFTLAEMDSLLRRDMLSVFTRGRRGLRAAFFQCVGSRDANSGANYCSQYCCKAALRMALKLMHESPDISVTLFYIDIQLAGKYAGALLKAAEDKGVRLQQGVPGEITNSEDLLEVIVESQGLNRKEPFDRVILSIGERPSPKQSVLDQLGLPANEFGFVSSRDPLDNSRTAIPGVYVAGTCSGPKDIETTLEHAGQTAEVIMADLRKGALR</sequence>
<evidence type="ECO:0000313" key="4">
    <source>
        <dbReference type="Proteomes" id="UP000807825"/>
    </source>
</evidence>
<dbReference type="GO" id="GO:0016491">
    <property type="term" value="F:oxidoreductase activity"/>
    <property type="evidence" value="ECO:0007669"/>
    <property type="project" value="UniProtKB-KW"/>
</dbReference>
<accession>A0A9D6Z420</accession>
<dbReference type="PANTHER" id="PTHR42949:SF3">
    <property type="entry name" value="ANAEROBIC GLYCEROL-3-PHOSPHATE DEHYDROGENASE SUBUNIT B"/>
    <property type="match status" value="1"/>
</dbReference>
<dbReference type="InterPro" id="IPR023753">
    <property type="entry name" value="FAD/NAD-binding_dom"/>
</dbReference>
<evidence type="ECO:0000256" key="1">
    <source>
        <dbReference type="ARBA" id="ARBA00023002"/>
    </source>
</evidence>
<dbReference type="EMBL" id="JACRDE010000346">
    <property type="protein sequence ID" value="MBI5250455.1"/>
    <property type="molecule type" value="Genomic_DNA"/>
</dbReference>
<evidence type="ECO:0000313" key="3">
    <source>
        <dbReference type="EMBL" id="MBI5250455.1"/>
    </source>
</evidence>
<dbReference type="InterPro" id="IPR036188">
    <property type="entry name" value="FAD/NAD-bd_sf"/>
</dbReference>
<dbReference type="Pfam" id="PF07992">
    <property type="entry name" value="Pyr_redox_2"/>
    <property type="match status" value="1"/>
</dbReference>
<dbReference type="PRINTS" id="PR00368">
    <property type="entry name" value="FADPNR"/>
</dbReference>
<reference evidence="3" key="1">
    <citation type="submission" date="2020-07" db="EMBL/GenBank/DDBJ databases">
        <title>Huge and variable diversity of episymbiotic CPR bacteria and DPANN archaea in groundwater ecosystems.</title>
        <authorList>
            <person name="He C.Y."/>
            <person name="Keren R."/>
            <person name="Whittaker M."/>
            <person name="Farag I.F."/>
            <person name="Doudna J."/>
            <person name="Cate J.H.D."/>
            <person name="Banfield J.F."/>
        </authorList>
    </citation>
    <scope>NUCLEOTIDE SEQUENCE</scope>
    <source>
        <strain evidence="3">NC_groundwater_1664_Pr3_B-0.1um_52_9</strain>
    </source>
</reference>
<evidence type="ECO:0000259" key="2">
    <source>
        <dbReference type="Pfam" id="PF07992"/>
    </source>
</evidence>
<dbReference type="Gene3D" id="3.50.50.60">
    <property type="entry name" value="FAD/NAD(P)-binding domain"/>
    <property type="match status" value="2"/>
</dbReference>
<feature type="domain" description="FAD/NAD(P)-binding" evidence="2">
    <location>
        <begin position="4"/>
        <end position="321"/>
    </location>
</feature>
<protein>
    <submittedName>
        <fullName evidence="3">CoB--CoM heterodisulfide reductase iron-sulfur subunit A family protein</fullName>
    </submittedName>
</protein>
<name>A0A9D6Z420_9BACT</name>
<gene>
    <name evidence="3" type="ORF">HY912_13260</name>
</gene>
<dbReference type="InterPro" id="IPR051691">
    <property type="entry name" value="Metab_Enz_Cyan_OpOx_G3PDH"/>
</dbReference>
<proteinExistence type="predicted"/>
<organism evidence="3 4">
    <name type="scientific">Desulfomonile tiedjei</name>
    <dbReference type="NCBI Taxonomy" id="2358"/>
    <lineage>
        <taxon>Bacteria</taxon>
        <taxon>Pseudomonadati</taxon>
        <taxon>Thermodesulfobacteriota</taxon>
        <taxon>Desulfomonilia</taxon>
        <taxon>Desulfomonilales</taxon>
        <taxon>Desulfomonilaceae</taxon>
        <taxon>Desulfomonile</taxon>
    </lineage>
</organism>
<comment type="caution">
    <text evidence="3">The sequence shown here is derived from an EMBL/GenBank/DDBJ whole genome shotgun (WGS) entry which is preliminary data.</text>
</comment>
<dbReference type="PANTHER" id="PTHR42949">
    <property type="entry name" value="ANAEROBIC GLYCEROL-3-PHOSPHATE DEHYDROGENASE SUBUNIT B"/>
    <property type="match status" value="1"/>
</dbReference>
<dbReference type="Proteomes" id="UP000807825">
    <property type="component" value="Unassembled WGS sequence"/>
</dbReference>
<dbReference type="PRINTS" id="PR00411">
    <property type="entry name" value="PNDRDTASEI"/>
</dbReference>
<keyword evidence="1" id="KW-0560">Oxidoreductase</keyword>
<dbReference type="Gene3D" id="3.40.50.720">
    <property type="entry name" value="NAD(P)-binding Rossmann-like Domain"/>
    <property type="match status" value="1"/>
</dbReference>
<dbReference type="SUPFAM" id="SSF51905">
    <property type="entry name" value="FAD/NAD(P)-binding domain"/>
    <property type="match status" value="1"/>
</dbReference>
<dbReference type="AlphaFoldDB" id="A0A9D6Z420"/>